<dbReference type="EMBL" id="JAMYWD010000003">
    <property type="protein sequence ID" value="KAJ4975766.1"/>
    <property type="molecule type" value="Genomic_DNA"/>
</dbReference>
<evidence type="ECO:0000313" key="1">
    <source>
        <dbReference type="EMBL" id="KAJ4975766.1"/>
    </source>
</evidence>
<protein>
    <submittedName>
        <fullName evidence="1">Uncharacterized protein</fullName>
    </submittedName>
</protein>
<keyword evidence="2" id="KW-1185">Reference proteome</keyword>
<comment type="caution">
    <text evidence="1">The sequence shown here is derived from an EMBL/GenBank/DDBJ whole genome shotgun (WGS) entry which is preliminary data.</text>
</comment>
<gene>
    <name evidence="1" type="ORF">NE237_000872</name>
</gene>
<evidence type="ECO:0000313" key="2">
    <source>
        <dbReference type="Proteomes" id="UP001141806"/>
    </source>
</evidence>
<proteinExistence type="predicted"/>
<name>A0A9Q0KSY2_9MAGN</name>
<sequence>MPVHPRRNHISIHRPCRRSPTCRHLRREFCHRWLLLLCHVRDGECPVDAMRASIRSRTTGYVGDLYVEILGNLDFNGYRPQLSVYIRGAINEADRTEGRYCKGS</sequence>
<organism evidence="1 2">
    <name type="scientific">Protea cynaroides</name>
    <dbReference type="NCBI Taxonomy" id="273540"/>
    <lineage>
        <taxon>Eukaryota</taxon>
        <taxon>Viridiplantae</taxon>
        <taxon>Streptophyta</taxon>
        <taxon>Embryophyta</taxon>
        <taxon>Tracheophyta</taxon>
        <taxon>Spermatophyta</taxon>
        <taxon>Magnoliopsida</taxon>
        <taxon>Proteales</taxon>
        <taxon>Proteaceae</taxon>
        <taxon>Protea</taxon>
    </lineage>
</organism>
<dbReference type="AlphaFoldDB" id="A0A9Q0KSY2"/>
<accession>A0A9Q0KSY2</accession>
<dbReference type="Proteomes" id="UP001141806">
    <property type="component" value="Unassembled WGS sequence"/>
</dbReference>
<reference evidence="1" key="1">
    <citation type="journal article" date="2023" name="Plant J.">
        <title>The genome of the king protea, Protea cynaroides.</title>
        <authorList>
            <person name="Chang J."/>
            <person name="Duong T.A."/>
            <person name="Schoeman C."/>
            <person name="Ma X."/>
            <person name="Roodt D."/>
            <person name="Barker N."/>
            <person name="Li Z."/>
            <person name="Van de Peer Y."/>
            <person name="Mizrachi E."/>
        </authorList>
    </citation>
    <scope>NUCLEOTIDE SEQUENCE</scope>
    <source>
        <tissue evidence="1">Young leaves</tissue>
    </source>
</reference>